<name>A0AAN8GNA0_9TELE</name>
<dbReference type="EMBL" id="JAULUE010002060">
    <property type="protein sequence ID" value="KAK5885531.1"/>
    <property type="molecule type" value="Genomic_DNA"/>
</dbReference>
<evidence type="ECO:0000313" key="2">
    <source>
        <dbReference type="Proteomes" id="UP001335648"/>
    </source>
</evidence>
<dbReference type="Proteomes" id="UP001335648">
    <property type="component" value="Unassembled WGS sequence"/>
</dbReference>
<protein>
    <submittedName>
        <fullName evidence="1">Uncharacterized protein</fullName>
    </submittedName>
</protein>
<gene>
    <name evidence="1" type="ORF">CesoFtcFv8_019231</name>
</gene>
<evidence type="ECO:0000313" key="1">
    <source>
        <dbReference type="EMBL" id="KAK5885531.1"/>
    </source>
</evidence>
<sequence>MGRLSCASILLPDPLVAGVHSCGQSSRWNEVISFPAFQTMLCQILHAESLSRCRSRPGGTCTPYFTMDTYV</sequence>
<proteinExistence type="predicted"/>
<dbReference type="AlphaFoldDB" id="A0AAN8GNA0"/>
<keyword evidence="2" id="KW-1185">Reference proteome</keyword>
<accession>A0AAN8GNA0</accession>
<comment type="caution">
    <text evidence="1">The sequence shown here is derived from an EMBL/GenBank/DDBJ whole genome shotgun (WGS) entry which is preliminary data.</text>
</comment>
<reference evidence="1 2" key="1">
    <citation type="journal article" date="2023" name="Mol. Biol. Evol.">
        <title>Genomics of Secondarily Temperate Adaptation in the Only Non-Antarctic Icefish.</title>
        <authorList>
            <person name="Rivera-Colon A.G."/>
            <person name="Rayamajhi N."/>
            <person name="Minhas B.F."/>
            <person name="Madrigal G."/>
            <person name="Bilyk K.T."/>
            <person name="Yoon V."/>
            <person name="Hune M."/>
            <person name="Gregory S."/>
            <person name="Cheng C.H.C."/>
            <person name="Catchen J.M."/>
        </authorList>
    </citation>
    <scope>NUCLEOTIDE SEQUENCE [LARGE SCALE GENOMIC DNA]</scope>
    <source>
        <strain evidence="1">JC2023a</strain>
    </source>
</reference>
<organism evidence="1 2">
    <name type="scientific">Champsocephalus esox</name>
    <name type="common">pike icefish</name>
    <dbReference type="NCBI Taxonomy" id="159716"/>
    <lineage>
        <taxon>Eukaryota</taxon>
        <taxon>Metazoa</taxon>
        <taxon>Chordata</taxon>
        <taxon>Craniata</taxon>
        <taxon>Vertebrata</taxon>
        <taxon>Euteleostomi</taxon>
        <taxon>Actinopterygii</taxon>
        <taxon>Neopterygii</taxon>
        <taxon>Teleostei</taxon>
        <taxon>Neoteleostei</taxon>
        <taxon>Acanthomorphata</taxon>
        <taxon>Eupercaria</taxon>
        <taxon>Perciformes</taxon>
        <taxon>Notothenioidei</taxon>
        <taxon>Channichthyidae</taxon>
        <taxon>Champsocephalus</taxon>
    </lineage>
</organism>